<dbReference type="Proteomes" id="UP000050509">
    <property type="component" value="Unassembled WGS sequence"/>
</dbReference>
<dbReference type="AlphaFoldDB" id="A0A0P9F8V4"/>
<evidence type="ECO:0000313" key="2">
    <source>
        <dbReference type="Proteomes" id="UP000050509"/>
    </source>
</evidence>
<accession>A0A0P9F8V4</accession>
<reference evidence="1 2" key="1">
    <citation type="submission" date="2015-09" db="EMBL/GenBank/DDBJ databases">
        <title>Draft genome sequence of Kouleothrix aurantiaca JCM 19913.</title>
        <authorList>
            <person name="Hemp J."/>
        </authorList>
    </citation>
    <scope>NUCLEOTIDE SEQUENCE [LARGE SCALE GENOMIC DNA]</scope>
    <source>
        <strain evidence="1 2">COM-B</strain>
    </source>
</reference>
<comment type="caution">
    <text evidence="1">The sequence shown here is derived from an EMBL/GenBank/DDBJ whole genome shotgun (WGS) entry which is preliminary data.</text>
</comment>
<gene>
    <name evidence="1" type="ORF">SE17_35855</name>
</gene>
<dbReference type="EMBL" id="LJCR01002357">
    <property type="protein sequence ID" value="KPV48849.1"/>
    <property type="molecule type" value="Genomic_DNA"/>
</dbReference>
<feature type="non-terminal residue" evidence="1">
    <location>
        <position position="123"/>
    </location>
</feature>
<proteinExistence type="predicted"/>
<organism evidence="1 2">
    <name type="scientific">Kouleothrix aurantiaca</name>
    <dbReference type="NCBI Taxonomy" id="186479"/>
    <lineage>
        <taxon>Bacteria</taxon>
        <taxon>Bacillati</taxon>
        <taxon>Chloroflexota</taxon>
        <taxon>Chloroflexia</taxon>
        <taxon>Chloroflexales</taxon>
        <taxon>Roseiflexineae</taxon>
        <taxon>Roseiflexaceae</taxon>
        <taxon>Kouleothrix</taxon>
    </lineage>
</organism>
<protein>
    <submittedName>
        <fullName evidence="1">Uncharacterized protein</fullName>
    </submittedName>
</protein>
<keyword evidence="2" id="KW-1185">Reference proteome</keyword>
<sequence length="123" mass="14141">MLNTGTAPTPAPPFSGEPVRPRVLQIIHNPPVASEGGRRLTQIFGWNDPDRLARQYIDDLTTSSHGFLQYQIVERVEADWFPAKIDGFRYSGESYVQGWRSRRMHEPDRIDYPAQVRAFNLIE</sequence>
<name>A0A0P9F8V4_9CHLR</name>
<evidence type="ECO:0000313" key="1">
    <source>
        <dbReference type="EMBL" id="KPV48849.1"/>
    </source>
</evidence>